<name>A0A9D4F171_DREPO</name>
<dbReference type="EMBL" id="JAIWYP010000008">
    <property type="protein sequence ID" value="KAH3788126.1"/>
    <property type="molecule type" value="Genomic_DNA"/>
</dbReference>
<reference evidence="2" key="2">
    <citation type="submission" date="2020-11" db="EMBL/GenBank/DDBJ databases">
        <authorList>
            <person name="McCartney M.A."/>
            <person name="Auch B."/>
            <person name="Kono T."/>
            <person name="Mallez S."/>
            <person name="Becker A."/>
            <person name="Gohl D.M."/>
            <person name="Silverstein K.A.T."/>
            <person name="Koren S."/>
            <person name="Bechman K.B."/>
            <person name="Herman A."/>
            <person name="Abrahante J.E."/>
            <person name="Garbe J."/>
        </authorList>
    </citation>
    <scope>NUCLEOTIDE SEQUENCE</scope>
    <source>
        <strain evidence="2">Duluth1</strain>
        <tissue evidence="2">Whole animal</tissue>
    </source>
</reference>
<proteinExistence type="predicted"/>
<dbReference type="InterPro" id="IPR007110">
    <property type="entry name" value="Ig-like_dom"/>
</dbReference>
<dbReference type="PROSITE" id="PS50835">
    <property type="entry name" value="IG_LIKE"/>
    <property type="match status" value="1"/>
</dbReference>
<comment type="caution">
    <text evidence="2">The sequence shown here is derived from an EMBL/GenBank/DDBJ whole genome shotgun (WGS) entry which is preliminary data.</text>
</comment>
<protein>
    <recommendedName>
        <fullName evidence="1">Ig-like domain-containing protein</fullName>
    </recommendedName>
</protein>
<dbReference type="SUPFAM" id="SSF48726">
    <property type="entry name" value="Immunoglobulin"/>
    <property type="match status" value="1"/>
</dbReference>
<evidence type="ECO:0000313" key="3">
    <source>
        <dbReference type="Proteomes" id="UP000828390"/>
    </source>
</evidence>
<feature type="domain" description="Ig-like" evidence="1">
    <location>
        <begin position="1"/>
        <end position="74"/>
    </location>
</feature>
<dbReference type="Gene3D" id="2.60.40.10">
    <property type="entry name" value="Immunoglobulins"/>
    <property type="match status" value="1"/>
</dbReference>
<evidence type="ECO:0000259" key="1">
    <source>
        <dbReference type="PROSITE" id="PS50835"/>
    </source>
</evidence>
<dbReference type="InterPro" id="IPR036179">
    <property type="entry name" value="Ig-like_dom_sf"/>
</dbReference>
<dbReference type="AlphaFoldDB" id="A0A9D4F171"/>
<dbReference type="Proteomes" id="UP000828390">
    <property type="component" value="Unassembled WGS sequence"/>
</dbReference>
<accession>A0A9D4F171</accession>
<organism evidence="2 3">
    <name type="scientific">Dreissena polymorpha</name>
    <name type="common">Zebra mussel</name>
    <name type="synonym">Mytilus polymorpha</name>
    <dbReference type="NCBI Taxonomy" id="45954"/>
    <lineage>
        <taxon>Eukaryota</taxon>
        <taxon>Metazoa</taxon>
        <taxon>Spiralia</taxon>
        <taxon>Lophotrochozoa</taxon>
        <taxon>Mollusca</taxon>
        <taxon>Bivalvia</taxon>
        <taxon>Autobranchia</taxon>
        <taxon>Heteroconchia</taxon>
        <taxon>Euheterodonta</taxon>
        <taxon>Imparidentia</taxon>
        <taxon>Neoheterodontei</taxon>
        <taxon>Myida</taxon>
        <taxon>Dreissenoidea</taxon>
        <taxon>Dreissenidae</taxon>
        <taxon>Dreissena</taxon>
    </lineage>
</organism>
<evidence type="ECO:0000313" key="2">
    <source>
        <dbReference type="EMBL" id="KAH3788126.1"/>
    </source>
</evidence>
<dbReference type="InterPro" id="IPR013783">
    <property type="entry name" value="Ig-like_fold"/>
</dbReference>
<keyword evidence="3" id="KW-1185">Reference proteome</keyword>
<gene>
    <name evidence="2" type="ORF">DPMN_166257</name>
</gene>
<sequence>MCIYNVCNNHHSAVCSLPLKYSWSRADGQPFVKGTQLSDNNRVLTIANAPLEADGDYICKVVRQGTVSKTATISLLLES</sequence>
<reference evidence="2" key="1">
    <citation type="journal article" date="2019" name="bioRxiv">
        <title>The Genome of the Zebra Mussel, Dreissena polymorpha: A Resource for Invasive Species Research.</title>
        <authorList>
            <person name="McCartney M.A."/>
            <person name="Auch B."/>
            <person name="Kono T."/>
            <person name="Mallez S."/>
            <person name="Zhang Y."/>
            <person name="Obille A."/>
            <person name="Becker A."/>
            <person name="Abrahante J.E."/>
            <person name="Garbe J."/>
            <person name="Badalamenti J.P."/>
            <person name="Herman A."/>
            <person name="Mangelson H."/>
            <person name="Liachko I."/>
            <person name="Sullivan S."/>
            <person name="Sone E.D."/>
            <person name="Koren S."/>
            <person name="Silverstein K.A.T."/>
            <person name="Beckman K.B."/>
            <person name="Gohl D.M."/>
        </authorList>
    </citation>
    <scope>NUCLEOTIDE SEQUENCE</scope>
    <source>
        <strain evidence="2">Duluth1</strain>
        <tissue evidence="2">Whole animal</tissue>
    </source>
</reference>